<evidence type="ECO:0008006" key="3">
    <source>
        <dbReference type="Google" id="ProtNLM"/>
    </source>
</evidence>
<evidence type="ECO:0000313" key="1">
    <source>
        <dbReference type="EMBL" id="KAG9454532.1"/>
    </source>
</evidence>
<protein>
    <recommendedName>
        <fullName evidence="3">Cytochrome P450</fullName>
    </recommendedName>
</protein>
<dbReference type="InterPro" id="IPR036396">
    <property type="entry name" value="Cyt_P450_sf"/>
</dbReference>
<dbReference type="PRINTS" id="PR00463">
    <property type="entry name" value="EP450I"/>
</dbReference>
<dbReference type="Gene3D" id="1.10.630.10">
    <property type="entry name" value="Cytochrome P450"/>
    <property type="match status" value="1"/>
</dbReference>
<dbReference type="Pfam" id="PF00067">
    <property type="entry name" value="p450"/>
    <property type="match status" value="1"/>
</dbReference>
<dbReference type="InterPro" id="IPR001128">
    <property type="entry name" value="Cyt_P450"/>
</dbReference>
<reference evidence="1 2" key="1">
    <citation type="submission" date="2021-07" db="EMBL/GenBank/DDBJ databases">
        <title>The Aristolochia fimbriata genome: insights into angiosperm evolution, floral development and chemical biosynthesis.</title>
        <authorList>
            <person name="Jiao Y."/>
        </authorList>
    </citation>
    <scope>NUCLEOTIDE SEQUENCE [LARGE SCALE GENOMIC DNA]</scope>
    <source>
        <strain evidence="1">IBCAS-2021</strain>
        <tissue evidence="1">Leaf</tissue>
    </source>
</reference>
<dbReference type="AlphaFoldDB" id="A0AAV7F411"/>
<accession>A0AAV7F411</accession>
<dbReference type="GO" id="GO:0004497">
    <property type="term" value="F:monooxygenase activity"/>
    <property type="evidence" value="ECO:0007669"/>
    <property type="project" value="InterPro"/>
</dbReference>
<name>A0AAV7F411_ARIFI</name>
<evidence type="ECO:0000313" key="2">
    <source>
        <dbReference type="Proteomes" id="UP000825729"/>
    </source>
</evidence>
<keyword evidence="2" id="KW-1185">Reference proteome</keyword>
<dbReference type="Proteomes" id="UP000825729">
    <property type="component" value="Unassembled WGS sequence"/>
</dbReference>
<dbReference type="GO" id="GO:0016705">
    <property type="term" value="F:oxidoreductase activity, acting on paired donors, with incorporation or reduction of molecular oxygen"/>
    <property type="evidence" value="ECO:0007669"/>
    <property type="project" value="InterPro"/>
</dbReference>
<dbReference type="GO" id="GO:0020037">
    <property type="term" value="F:heme binding"/>
    <property type="evidence" value="ECO:0007669"/>
    <property type="project" value="InterPro"/>
</dbReference>
<dbReference type="GO" id="GO:0005506">
    <property type="term" value="F:iron ion binding"/>
    <property type="evidence" value="ECO:0007669"/>
    <property type="project" value="InterPro"/>
</dbReference>
<gene>
    <name evidence="1" type="ORF">H6P81_007436</name>
</gene>
<comment type="caution">
    <text evidence="1">The sequence shown here is derived from an EMBL/GenBank/DDBJ whole genome shotgun (WGS) entry which is preliminary data.</text>
</comment>
<dbReference type="PANTHER" id="PTHR47951">
    <property type="entry name" value="OS08G0547900 PROTEIN"/>
    <property type="match status" value="1"/>
</dbReference>
<dbReference type="EMBL" id="JAINDJ010000003">
    <property type="protein sequence ID" value="KAG9454532.1"/>
    <property type="molecule type" value="Genomic_DNA"/>
</dbReference>
<organism evidence="1 2">
    <name type="scientific">Aristolochia fimbriata</name>
    <name type="common">White veined hardy Dutchman's pipe vine</name>
    <dbReference type="NCBI Taxonomy" id="158543"/>
    <lineage>
        <taxon>Eukaryota</taxon>
        <taxon>Viridiplantae</taxon>
        <taxon>Streptophyta</taxon>
        <taxon>Embryophyta</taxon>
        <taxon>Tracheophyta</taxon>
        <taxon>Spermatophyta</taxon>
        <taxon>Magnoliopsida</taxon>
        <taxon>Magnoliidae</taxon>
        <taxon>Piperales</taxon>
        <taxon>Aristolochiaceae</taxon>
        <taxon>Aristolochia</taxon>
    </lineage>
</organism>
<proteinExistence type="predicted"/>
<dbReference type="PANTHER" id="PTHR47951:SF3">
    <property type="entry name" value="CYTOCHROME P450, FAMILY 706, SUBFAMILY A, POLYPEPTIDE 4"/>
    <property type="match status" value="1"/>
</dbReference>
<dbReference type="InterPro" id="IPR002401">
    <property type="entry name" value="Cyt_P450_E_grp-I"/>
</dbReference>
<sequence length="201" mass="22384">MSYICPFQYYSLELSLDLVMAGMDTTTSTIEWAMSEMMQNKDIMKKDQEELDQKRSGFIRQLISCCRGLQATSAPPEDTRSHRGVGSWSTCGVCIGRDPDAWDQPRCSSININMKGTDNIIKKWDFSGNDFQLLPIRDRDRGGSVPVLPWPIGCSLTHSIASLLHSFDWSLPEKTTTVNLTGKFGPGGLKEGTAARYCTCI</sequence>
<dbReference type="SUPFAM" id="SSF48264">
    <property type="entry name" value="Cytochrome P450"/>
    <property type="match status" value="1"/>
</dbReference>